<dbReference type="InterPro" id="IPR002016">
    <property type="entry name" value="Haem_peroxidase"/>
</dbReference>
<dbReference type="FunFam" id="1.10.520.10:FF:000009">
    <property type="entry name" value="Peroxidase"/>
    <property type="match status" value="1"/>
</dbReference>
<feature type="binding site" evidence="16">
    <location>
        <position position="110"/>
    </location>
    <ligand>
        <name>Ca(2+)</name>
        <dbReference type="ChEBI" id="CHEBI:29108"/>
        <label>1</label>
    </ligand>
</feature>
<dbReference type="Pfam" id="PF00141">
    <property type="entry name" value="peroxidase"/>
    <property type="match status" value="1"/>
</dbReference>
<feature type="binding site" description="axial binding residue" evidence="16">
    <location>
        <position position="235"/>
    </location>
    <ligand>
        <name>heme b</name>
        <dbReference type="ChEBI" id="CHEBI:60344"/>
    </ligand>
    <ligandPart>
        <name>Fe</name>
        <dbReference type="ChEBI" id="CHEBI:18248"/>
    </ligandPart>
</feature>
<keyword evidence="7 16" id="KW-0479">Metal-binding</keyword>
<comment type="subcellular location">
    <subcellularLocation>
        <location evidence="2 19">Secreted</location>
    </subcellularLocation>
</comment>
<feature type="binding site" evidence="16">
    <location>
        <position position="113"/>
    </location>
    <ligand>
        <name>Ca(2+)</name>
        <dbReference type="ChEBI" id="CHEBI:29108"/>
        <label>1</label>
    </ligand>
</feature>
<dbReference type="InterPro" id="IPR019793">
    <property type="entry name" value="Peroxidases_heam-ligand_BS"/>
</dbReference>
<dbReference type="GO" id="GO:0140825">
    <property type="term" value="F:lactoperoxidase activity"/>
    <property type="evidence" value="ECO:0007669"/>
    <property type="project" value="UniProtKB-EC"/>
</dbReference>
<dbReference type="InterPro" id="IPR000823">
    <property type="entry name" value="Peroxidase_pln"/>
</dbReference>
<feature type="site" description="Transition state stabilizer" evidence="17">
    <location>
        <position position="105"/>
    </location>
</feature>
<evidence type="ECO:0000256" key="12">
    <source>
        <dbReference type="ARBA" id="ARBA00023157"/>
    </source>
</evidence>
<keyword evidence="12 18" id="KW-1015">Disulfide bond</keyword>
<keyword evidence="6 19" id="KW-0349">Heme</keyword>
<organism evidence="21 22">
    <name type="scientific">Marchantia polymorpha</name>
    <name type="common">Common liverwort</name>
    <name type="synonym">Marchantia aquatica</name>
    <dbReference type="NCBI Taxonomy" id="3197"/>
    <lineage>
        <taxon>Eukaryota</taxon>
        <taxon>Viridiplantae</taxon>
        <taxon>Streptophyta</taxon>
        <taxon>Embryophyta</taxon>
        <taxon>Marchantiophyta</taxon>
        <taxon>Marchantiopsida</taxon>
        <taxon>Marchantiidae</taxon>
        <taxon>Marchantiales</taxon>
        <taxon>Marchantiaceae</taxon>
        <taxon>Marchantia</taxon>
    </lineage>
</organism>
<feature type="binding site" evidence="16">
    <location>
        <position position="289"/>
    </location>
    <ligand>
        <name>Ca(2+)</name>
        <dbReference type="ChEBI" id="CHEBI:29108"/>
        <label>2</label>
    </ligand>
</feature>
<comment type="cofactor">
    <cofactor evidence="16 19">
        <name>heme b</name>
        <dbReference type="ChEBI" id="CHEBI:60344"/>
    </cofactor>
    <text evidence="16 19">Binds 1 heme b (iron(II)-protoporphyrin IX) group per subunit.</text>
</comment>
<dbReference type="GO" id="GO:0046872">
    <property type="term" value="F:metal ion binding"/>
    <property type="evidence" value="ECO:0007669"/>
    <property type="project" value="UniProtKB-UniRule"/>
</dbReference>
<comment type="catalytic activity">
    <reaction evidence="1 19">
        <text>2 a phenolic donor + H2O2 = 2 a phenolic radical donor + 2 H2O</text>
        <dbReference type="Rhea" id="RHEA:56136"/>
        <dbReference type="ChEBI" id="CHEBI:15377"/>
        <dbReference type="ChEBI" id="CHEBI:16240"/>
        <dbReference type="ChEBI" id="CHEBI:139520"/>
        <dbReference type="ChEBI" id="CHEBI:139521"/>
        <dbReference type="EC" id="1.11.1.7"/>
    </reaction>
</comment>
<dbReference type="PROSITE" id="PS00435">
    <property type="entry name" value="PEROXIDASE_1"/>
    <property type="match status" value="1"/>
</dbReference>
<evidence type="ECO:0000313" key="21">
    <source>
        <dbReference type="EMBL" id="PTQ29710.1"/>
    </source>
</evidence>
<evidence type="ECO:0000259" key="20">
    <source>
        <dbReference type="PROSITE" id="PS50873"/>
    </source>
</evidence>
<feature type="binding site" evidence="16">
    <location>
        <position position="291"/>
    </location>
    <ligand>
        <name>Ca(2+)</name>
        <dbReference type="ChEBI" id="CHEBI:29108"/>
        <label>2</label>
    </ligand>
</feature>
<dbReference type="GO" id="GO:0006950">
    <property type="term" value="P:response to stress"/>
    <property type="evidence" value="ECO:0000318"/>
    <property type="project" value="GO_Central"/>
</dbReference>
<dbReference type="Gene3D" id="1.10.520.10">
    <property type="match status" value="1"/>
</dbReference>
<dbReference type="Gene3D" id="1.10.420.10">
    <property type="entry name" value="Peroxidase, domain 2"/>
    <property type="match status" value="1"/>
</dbReference>
<evidence type="ECO:0000313" key="22">
    <source>
        <dbReference type="Proteomes" id="UP000244005"/>
    </source>
</evidence>
<evidence type="ECO:0000256" key="9">
    <source>
        <dbReference type="ARBA" id="ARBA00022837"/>
    </source>
</evidence>
<feature type="disulfide bond" evidence="18">
    <location>
        <begin position="111"/>
        <end position="116"/>
    </location>
</feature>
<feature type="disulfide bond" evidence="18">
    <location>
        <begin position="78"/>
        <end position="157"/>
    </location>
</feature>
<dbReference type="PANTHER" id="PTHR31517">
    <property type="match status" value="1"/>
</dbReference>
<keyword evidence="11 16" id="KW-0408">Iron</keyword>
<comment type="cofactor">
    <cofactor evidence="16 19">
        <name>Ca(2+)</name>
        <dbReference type="ChEBI" id="CHEBI:29108"/>
    </cofactor>
    <text evidence="16 19">Binds 2 calcium ions per subunit.</text>
</comment>
<evidence type="ECO:0000256" key="17">
    <source>
        <dbReference type="PIRSR" id="PIRSR600823-4"/>
    </source>
</evidence>
<dbReference type="EC" id="1.11.1.7" evidence="4 19"/>
<dbReference type="PROSITE" id="PS50873">
    <property type="entry name" value="PEROXIDASE_4"/>
    <property type="match status" value="1"/>
</dbReference>
<evidence type="ECO:0000256" key="10">
    <source>
        <dbReference type="ARBA" id="ARBA00023002"/>
    </source>
</evidence>
<accession>A0A2R6W783</accession>
<evidence type="ECO:0000256" key="2">
    <source>
        <dbReference type="ARBA" id="ARBA00004613"/>
    </source>
</evidence>
<evidence type="ECO:0000256" key="13">
    <source>
        <dbReference type="ARBA" id="ARBA00023180"/>
    </source>
</evidence>
<dbReference type="GO" id="GO:0004601">
    <property type="term" value="F:peroxidase activity"/>
    <property type="evidence" value="ECO:0000318"/>
    <property type="project" value="GO_Central"/>
</dbReference>
<dbReference type="OMA" id="RMPIDST"/>
<dbReference type="FunFam" id="1.10.420.10:FF:000006">
    <property type="entry name" value="Peroxidase"/>
    <property type="match status" value="1"/>
</dbReference>
<evidence type="ECO:0000256" key="18">
    <source>
        <dbReference type="PIRSR" id="PIRSR600823-5"/>
    </source>
</evidence>
<dbReference type="InterPro" id="IPR010255">
    <property type="entry name" value="Haem_peroxidase_sf"/>
</dbReference>
<evidence type="ECO:0000256" key="8">
    <source>
        <dbReference type="ARBA" id="ARBA00022729"/>
    </source>
</evidence>
<keyword evidence="19" id="KW-0376">Hydrogen peroxide</keyword>
<dbReference type="PANTHER" id="PTHR31517:SF48">
    <property type="entry name" value="PEROXIDASE 16-RELATED"/>
    <property type="match status" value="1"/>
</dbReference>
<evidence type="ECO:0000256" key="1">
    <source>
        <dbReference type="ARBA" id="ARBA00000189"/>
    </source>
</evidence>
<feature type="active site" description="Proton acceptor" evidence="14">
    <location>
        <position position="109"/>
    </location>
</feature>
<evidence type="ECO:0000256" key="3">
    <source>
        <dbReference type="ARBA" id="ARBA00006873"/>
    </source>
</evidence>
<feature type="binding site" evidence="16">
    <location>
        <position position="131"/>
    </location>
    <ligand>
        <name>Ca(2+)</name>
        <dbReference type="ChEBI" id="CHEBI:29108"/>
        <label>1</label>
    </ligand>
</feature>
<gene>
    <name evidence="21" type="ORF">MARPO_0136s0035</name>
</gene>
<feature type="binding site" evidence="16">
    <location>
        <position position="119"/>
    </location>
    <ligand>
        <name>Ca(2+)</name>
        <dbReference type="ChEBI" id="CHEBI:29108"/>
        <label>1</label>
    </ligand>
</feature>
<feature type="disulfide bond" evidence="18">
    <location>
        <begin position="242"/>
        <end position="277"/>
    </location>
</feature>
<dbReference type="PRINTS" id="PR00461">
    <property type="entry name" value="PLPEROXIDASE"/>
</dbReference>
<name>A0A2R6W783_MARPO</name>
<feature type="binding site" evidence="16">
    <location>
        <position position="296"/>
    </location>
    <ligand>
        <name>Ca(2+)</name>
        <dbReference type="ChEBI" id="CHEBI:29108"/>
        <label>2</label>
    </ligand>
</feature>
<proteinExistence type="inferred from homology"/>
<evidence type="ECO:0000256" key="7">
    <source>
        <dbReference type="ARBA" id="ARBA00022723"/>
    </source>
</evidence>
<feature type="binding site" evidence="16">
    <location>
        <position position="115"/>
    </location>
    <ligand>
        <name>Ca(2+)</name>
        <dbReference type="ChEBI" id="CHEBI:29108"/>
        <label>1</label>
    </ligand>
</feature>
<keyword evidence="19" id="KW-0964">Secreted</keyword>
<dbReference type="EMBL" id="KZ772808">
    <property type="protein sequence ID" value="PTQ29710.1"/>
    <property type="molecule type" value="Genomic_DNA"/>
</dbReference>
<comment type="similarity">
    <text evidence="19">Belongs to the peroxidase family. Classical plant (class III) peroxidase subfamily.</text>
</comment>
<evidence type="ECO:0000256" key="14">
    <source>
        <dbReference type="PIRSR" id="PIRSR600823-1"/>
    </source>
</evidence>
<feature type="binding site" evidence="16">
    <location>
        <position position="236"/>
    </location>
    <ligand>
        <name>Ca(2+)</name>
        <dbReference type="ChEBI" id="CHEBI:29108"/>
        <label>2</label>
    </ligand>
</feature>
<dbReference type="Gramene" id="Mp5g06870.1">
    <property type="protein sequence ID" value="Mp5g06870.1.cds"/>
    <property type="gene ID" value="Mp5g06870"/>
</dbReference>
<sequence>MDFVEGHHHRLNCSSQSGSPCIDCHQQLNFQQAKMASASATGHNVLLVSIVLLATVCACTAESPYAAGLSEDYYQKTCPQAASIVDAYVTKFLSKDRNFAGAFNRLQFHDCWVGGCDGSVLLNSTTTNQAEREAHVNFGLRGVAEVDEIKAALERVCPGVVSCADILILAARDATAKVGGPTWSVALGRRDGVNSTALMADTNLPFPVLNFSGLVANFAAKGFGAREMITLSGAHTIGRTHCNGILPHLYNFTGKDDATDTNPAMDKNFAVFLKKHCPQGNTTNTIFIDSTANTFDRAYYKNVLQGKGIFITDAALITNPVGKKIVTRFSKPGKSFFTEFAAAMVKMGNLGVLTNTEGEIRRTCQFVN</sequence>
<evidence type="ECO:0000256" key="4">
    <source>
        <dbReference type="ARBA" id="ARBA00012313"/>
    </source>
</evidence>
<dbReference type="GO" id="GO:0005576">
    <property type="term" value="C:extracellular region"/>
    <property type="evidence" value="ECO:0007669"/>
    <property type="project" value="UniProtKB-SubCell"/>
</dbReference>
<dbReference type="PRINTS" id="PR00458">
    <property type="entry name" value="PEROXIDASE"/>
</dbReference>
<feature type="binding site" evidence="15">
    <location>
        <position position="205"/>
    </location>
    <ligand>
        <name>substrate</name>
    </ligand>
</feature>
<feature type="domain" description="Plant heme peroxidase family profile" evidence="20">
    <location>
        <begin position="68"/>
        <end position="368"/>
    </location>
</feature>
<comment type="function">
    <text evidence="19">Removal of H(2)O(2), oxidation of toxic reductants, biosynthesis and degradation of lignin, suberization, auxin catabolism, response to environmental stresses such as wounding, pathogen attack and oxidative stress.</text>
</comment>
<dbReference type="SUPFAM" id="SSF48113">
    <property type="entry name" value="Heme-dependent peroxidases"/>
    <property type="match status" value="1"/>
</dbReference>
<evidence type="ECO:0000256" key="15">
    <source>
        <dbReference type="PIRSR" id="PIRSR600823-2"/>
    </source>
</evidence>
<keyword evidence="22" id="KW-1185">Reference proteome</keyword>
<dbReference type="InterPro" id="IPR033905">
    <property type="entry name" value="Secretory_peroxidase"/>
</dbReference>
<dbReference type="OrthoDB" id="2113341at2759"/>
<dbReference type="GO" id="GO:0009505">
    <property type="term" value="C:plant-type cell wall"/>
    <property type="evidence" value="ECO:0000318"/>
    <property type="project" value="GO_Central"/>
</dbReference>
<comment type="similarity">
    <text evidence="3">Belongs to the peroxidase family. Ascorbate peroxidase subfamily.</text>
</comment>
<keyword evidence="13" id="KW-0325">Glycoprotein</keyword>
<dbReference type="GO" id="GO:0006979">
    <property type="term" value="P:response to oxidative stress"/>
    <property type="evidence" value="ECO:0007669"/>
    <property type="project" value="UniProtKB-UniRule"/>
</dbReference>
<feature type="disulfide bond" evidence="18">
    <location>
        <begin position="163"/>
        <end position="364"/>
    </location>
</feature>
<protein>
    <recommendedName>
        <fullName evidence="4 19">Peroxidase</fullName>
        <ecNumber evidence="4 19">1.11.1.7</ecNumber>
    </recommendedName>
</protein>
<evidence type="ECO:0000256" key="6">
    <source>
        <dbReference type="ARBA" id="ARBA00022617"/>
    </source>
</evidence>
<dbReference type="CDD" id="cd00693">
    <property type="entry name" value="secretory_peroxidase"/>
    <property type="match status" value="1"/>
</dbReference>
<feature type="binding site" evidence="16">
    <location>
        <position position="117"/>
    </location>
    <ligand>
        <name>Ca(2+)</name>
        <dbReference type="ChEBI" id="CHEBI:29108"/>
        <label>1</label>
    </ligand>
</feature>
<dbReference type="GO" id="GO:0042744">
    <property type="term" value="P:hydrogen peroxide catabolic process"/>
    <property type="evidence" value="ECO:0007669"/>
    <property type="project" value="UniProtKB-KW"/>
</dbReference>
<dbReference type="GO" id="GO:0020037">
    <property type="term" value="F:heme binding"/>
    <property type="evidence" value="ECO:0007669"/>
    <property type="project" value="UniProtKB-UniRule"/>
</dbReference>
<dbReference type="Proteomes" id="UP000244005">
    <property type="component" value="Unassembled WGS sequence"/>
</dbReference>
<evidence type="ECO:0000256" key="5">
    <source>
        <dbReference type="ARBA" id="ARBA00022559"/>
    </source>
</evidence>
<evidence type="ECO:0000256" key="19">
    <source>
        <dbReference type="RuleBase" id="RU362060"/>
    </source>
</evidence>
<keyword evidence="5 19" id="KW-0575">Peroxidase</keyword>
<keyword evidence="8" id="KW-0732">Signal</keyword>
<evidence type="ECO:0000256" key="16">
    <source>
        <dbReference type="PIRSR" id="PIRSR600823-3"/>
    </source>
</evidence>
<dbReference type="AlphaFoldDB" id="A0A2R6W783"/>
<keyword evidence="9 16" id="KW-0106">Calcium</keyword>
<reference evidence="22" key="1">
    <citation type="journal article" date="2017" name="Cell">
        <title>Insights into land plant evolution garnered from the Marchantia polymorpha genome.</title>
        <authorList>
            <person name="Bowman J.L."/>
            <person name="Kohchi T."/>
            <person name="Yamato K.T."/>
            <person name="Jenkins J."/>
            <person name="Shu S."/>
            <person name="Ishizaki K."/>
            <person name="Yamaoka S."/>
            <person name="Nishihama R."/>
            <person name="Nakamura Y."/>
            <person name="Berger F."/>
            <person name="Adam C."/>
            <person name="Aki S.S."/>
            <person name="Althoff F."/>
            <person name="Araki T."/>
            <person name="Arteaga-Vazquez M.A."/>
            <person name="Balasubrmanian S."/>
            <person name="Barry K."/>
            <person name="Bauer D."/>
            <person name="Boehm C.R."/>
            <person name="Briginshaw L."/>
            <person name="Caballero-Perez J."/>
            <person name="Catarino B."/>
            <person name="Chen F."/>
            <person name="Chiyoda S."/>
            <person name="Chovatia M."/>
            <person name="Davies K.M."/>
            <person name="Delmans M."/>
            <person name="Demura T."/>
            <person name="Dierschke T."/>
            <person name="Dolan L."/>
            <person name="Dorantes-Acosta A.E."/>
            <person name="Eklund D.M."/>
            <person name="Florent S.N."/>
            <person name="Flores-Sandoval E."/>
            <person name="Fujiyama A."/>
            <person name="Fukuzawa H."/>
            <person name="Galik B."/>
            <person name="Grimanelli D."/>
            <person name="Grimwood J."/>
            <person name="Grossniklaus U."/>
            <person name="Hamada T."/>
            <person name="Haseloff J."/>
            <person name="Hetherington A.J."/>
            <person name="Higo A."/>
            <person name="Hirakawa Y."/>
            <person name="Hundley H.N."/>
            <person name="Ikeda Y."/>
            <person name="Inoue K."/>
            <person name="Inoue S.I."/>
            <person name="Ishida S."/>
            <person name="Jia Q."/>
            <person name="Kakita M."/>
            <person name="Kanazawa T."/>
            <person name="Kawai Y."/>
            <person name="Kawashima T."/>
            <person name="Kennedy M."/>
            <person name="Kinose K."/>
            <person name="Kinoshita T."/>
            <person name="Kohara Y."/>
            <person name="Koide E."/>
            <person name="Komatsu K."/>
            <person name="Kopischke S."/>
            <person name="Kubo M."/>
            <person name="Kyozuka J."/>
            <person name="Lagercrantz U."/>
            <person name="Lin S.S."/>
            <person name="Lindquist E."/>
            <person name="Lipzen A.M."/>
            <person name="Lu C.W."/>
            <person name="De Luna E."/>
            <person name="Martienssen R.A."/>
            <person name="Minamino N."/>
            <person name="Mizutani M."/>
            <person name="Mizutani M."/>
            <person name="Mochizuki N."/>
            <person name="Monte I."/>
            <person name="Mosher R."/>
            <person name="Nagasaki H."/>
            <person name="Nakagami H."/>
            <person name="Naramoto S."/>
            <person name="Nishitani K."/>
            <person name="Ohtani M."/>
            <person name="Okamoto T."/>
            <person name="Okumura M."/>
            <person name="Phillips J."/>
            <person name="Pollak B."/>
            <person name="Reinders A."/>
            <person name="Rovekamp M."/>
            <person name="Sano R."/>
            <person name="Sawa S."/>
            <person name="Schmid M.W."/>
            <person name="Shirakawa M."/>
            <person name="Solano R."/>
            <person name="Spunde A."/>
            <person name="Suetsugu N."/>
            <person name="Sugano S."/>
            <person name="Sugiyama A."/>
            <person name="Sun R."/>
            <person name="Suzuki Y."/>
            <person name="Takenaka M."/>
            <person name="Takezawa D."/>
            <person name="Tomogane H."/>
            <person name="Tsuzuki M."/>
            <person name="Ueda T."/>
            <person name="Umeda M."/>
            <person name="Ward J.M."/>
            <person name="Watanabe Y."/>
            <person name="Yazaki K."/>
            <person name="Yokoyama R."/>
            <person name="Yoshitake Y."/>
            <person name="Yotsui I."/>
            <person name="Zachgo S."/>
            <person name="Schmutz J."/>
        </authorList>
    </citation>
    <scope>NUCLEOTIDE SEQUENCE [LARGE SCALE GENOMIC DNA]</scope>
    <source>
        <strain evidence="22">Tak-1</strain>
    </source>
</reference>
<keyword evidence="10 19" id="KW-0560">Oxidoreductase</keyword>
<evidence type="ECO:0000256" key="11">
    <source>
        <dbReference type="ARBA" id="ARBA00023004"/>
    </source>
</evidence>